<dbReference type="Proteomes" id="UP000702954">
    <property type="component" value="Unassembled WGS sequence"/>
</dbReference>
<dbReference type="RefSeq" id="WP_016438449.1">
    <property type="nucleotide sequence ID" value="NZ_AP031411.1"/>
</dbReference>
<dbReference type="InterPro" id="IPR050397">
    <property type="entry name" value="Env_Response_Regulators"/>
</dbReference>
<gene>
    <name evidence="6" type="ORF">EDD74_12268</name>
    <name evidence="5" type="ORF">FAEUMB_31890</name>
</gene>
<dbReference type="InterPro" id="IPR036390">
    <property type="entry name" value="WH_DNA-bd_sf"/>
</dbReference>
<reference evidence="5 8" key="1">
    <citation type="journal article" date="2018" name="Int. J. Syst. Evol. Microbiol.">
        <title>Draft Genome Sequence of Faecalimonas umbilicata JCM 30896T, an Acetate-Producing Bacterium Isolated from Human Feces.</title>
        <authorList>
            <person name="Sakamoto M."/>
            <person name="Ikeyama N."/>
            <person name="Yuki M."/>
            <person name="Ohkuma M."/>
        </authorList>
    </citation>
    <scope>NUCLEOTIDE SEQUENCE [LARGE SCALE GENOMIC DNA]</scope>
    <source>
        <strain evidence="5 8">EGH7</strain>
    </source>
</reference>
<reference evidence="6 7" key="2">
    <citation type="submission" date="2019-03" db="EMBL/GenBank/DDBJ databases">
        <title>Genomic Encyclopedia of Type Strains, Phase IV (KMG-IV): sequencing the most valuable type-strain genomes for metagenomic binning, comparative biology and taxonomic classification.</title>
        <authorList>
            <person name="Goeker M."/>
        </authorList>
    </citation>
    <scope>NUCLEOTIDE SEQUENCE [LARGE SCALE GENOMIC DNA]</scope>
    <source>
        <strain evidence="6 7">DSM 103426</strain>
    </source>
</reference>
<dbReference type="EMBL" id="BHEO01000008">
    <property type="protein sequence ID" value="GBU06648.1"/>
    <property type="molecule type" value="Genomic_DNA"/>
</dbReference>
<dbReference type="InterPro" id="IPR036388">
    <property type="entry name" value="WH-like_DNA-bd_sf"/>
</dbReference>
<dbReference type="PANTHER" id="PTHR24567:SF74">
    <property type="entry name" value="HTH-TYPE TRANSCRIPTIONAL REGULATOR ARCR"/>
    <property type="match status" value="1"/>
</dbReference>
<evidence type="ECO:0000313" key="6">
    <source>
        <dbReference type="EMBL" id="TCS65573.1"/>
    </source>
</evidence>
<feature type="domain" description="HTH crp-type" evidence="4">
    <location>
        <begin position="151"/>
        <end position="217"/>
    </location>
</feature>
<dbReference type="Pfam" id="PF13545">
    <property type="entry name" value="HTH_Crp_2"/>
    <property type="match status" value="1"/>
</dbReference>
<proteinExistence type="predicted"/>
<dbReference type="SUPFAM" id="SSF46785">
    <property type="entry name" value="Winged helix' DNA-binding domain"/>
    <property type="match status" value="1"/>
</dbReference>
<protein>
    <submittedName>
        <fullName evidence="5 6">Crp/Fnr family transcriptional regulator</fullName>
    </submittedName>
</protein>
<evidence type="ECO:0000259" key="4">
    <source>
        <dbReference type="PROSITE" id="PS51063"/>
    </source>
</evidence>
<dbReference type="CDD" id="cd00092">
    <property type="entry name" value="HTH_CRP"/>
    <property type="match status" value="1"/>
</dbReference>
<dbReference type="Proteomes" id="UP000294613">
    <property type="component" value="Unassembled WGS sequence"/>
</dbReference>
<dbReference type="SMART" id="SM00419">
    <property type="entry name" value="HTH_CRP"/>
    <property type="match status" value="1"/>
</dbReference>
<evidence type="ECO:0000256" key="1">
    <source>
        <dbReference type="ARBA" id="ARBA00023015"/>
    </source>
</evidence>
<evidence type="ECO:0000256" key="2">
    <source>
        <dbReference type="ARBA" id="ARBA00023125"/>
    </source>
</evidence>
<comment type="caution">
    <text evidence="6">The sequence shown here is derived from an EMBL/GenBank/DDBJ whole genome shotgun (WGS) entry which is preliminary data.</text>
</comment>
<dbReference type="Pfam" id="PF00027">
    <property type="entry name" value="cNMP_binding"/>
    <property type="match status" value="1"/>
</dbReference>
<name>A0A4R3JJS6_9FIRM</name>
<dbReference type="EMBL" id="SLZV01000022">
    <property type="protein sequence ID" value="TCS65573.1"/>
    <property type="molecule type" value="Genomic_DNA"/>
</dbReference>
<sequence length="224" mass="25332">MTEHDIQLLKSHFTFWDKLSPHQKDILIGGTTAVSYERGDSIHSADLDCVGVLLIKKGSVRVYILSEDGREITLYRLYDGDICILSASCVLQSITFDVHIDAVSDCEFLQTNSCAFSQIMQENIYVEAFAYKLASESFSDVMWAMQQVLFMSFDKRLALFLLEESANEQSDTIHMTHEQIARFVGSAREVVTRMLKYFSSEGYVELSRGNVHITNRAGLTSLTL</sequence>
<evidence type="ECO:0000313" key="8">
    <source>
        <dbReference type="Proteomes" id="UP000702954"/>
    </source>
</evidence>
<dbReference type="InterPro" id="IPR012318">
    <property type="entry name" value="HTH_CRP"/>
</dbReference>
<dbReference type="AlphaFoldDB" id="A0A4R3JJS6"/>
<evidence type="ECO:0000256" key="3">
    <source>
        <dbReference type="ARBA" id="ARBA00023163"/>
    </source>
</evidence>
<dbReference type="SUPFAM" id="SSF51206">
    <property type="entry name" value="cAMP-binding domain-like"/>
    <property type="match status" value="1"/>
</dbReference>
<keyword evidence="3" id="KW-0804">Transcription</keyword>
<dbReference type="PROSITE" id="PS51063">
    <property type="entry name" value="HTH_CRP_2"/>
    <property type="match status" value="1"/>
</dbReference>
<dbReference type="Gene3D" id="2.60.120.10">
    <property type="entry name" value="Jelly Rolls"/>
    <property type="match status" value="1"/>
</dbReference>
<dbReference type="Gene3D" id="1.10.10.10">
    <property type="entry name" value="Winged helix-like DNA-binding domain superfamily/Winged helix DNA-binding domain"/>
    <property type="match status" value="1"/>
</dbReference>
<dbReference type="GO" id="GO:0003677">
    <property type="term" value="F:DNA binding"/>
    <property type="evidence" value="ECO:0007669"/>
    <property type="project" value="UniProtKB-KW"/>
</dbReference>
<keyword evidence="8" id="KW-1185">Reference proteome</keyword>
<dbReference type="GO" id="GO:0003700">
    <property type="term" value="F:DNA-binding transcription factor activity"/>
    <property type="evidence" value="ECO:0007669"/>
    <property type="project" value="TreeGrafter"/>
</dbReference>
<accession>A0A4R3JJS6</accession>
<dbReference type="InterPro" id="IPR014710">
    <property type="entry name" value="RmlC-like_jellyroll"/>
</dbReference>
<evidence type="ECO:0000313" key="7">
    <source>
        <dbReference type="Proteomes" id="UP000294613"/>
    </source>
</evidence>
<keyword evidence="1" id="KW-0805">Transcription regulation</keyword>
<evidence type="ECO:0000313" key="5">
    <source>
        <dbReference type="EMBL" id="GBU06648.1"/>
    </source>
</evidence>
<organism evidence="6 7">
    <name type="scientific">Faecalimonas umbilicata</name>
    <dbReference type="NCBI Taxonomy" id="1912855"/>
    <lineage>
        <taxon>Bacteria</taxon>
        <taxon>Bacillati</taxon>
        <taxon>Bacillota</taxon>
        <taxon>Clostridia</taxon>
        <taxon>Lachnospirales</taxon>
        <taxon>Lachnospiraceae</taxon>
        <taxon>Faecalimonas</taxon>
    </lineage>
</organism>
<dbReference type="CDD" id="cd00038">
    <property type="entry name" value="CAP_ED"/>
    <property type="match status" value="1"/>
</dbReference>
<dbReference type="GO" id="GO:0005829">
    <property type="term" value="C:cytosol"/>
    <property type="evidence" value="ECO:0007669"/>
    <property type="project" value="TreeGrafter"/>
</dbReference>
<dbReference type="InterPro" id="IPR018490">
    <property type="entry name" value="cNMP-bd_dom_sf"/>
</dbReference>
<dbReference type="PANTHER" id="PTHR24567">
    <property type="entry name" value="CRP FAMILY TRANSCRIPTIONAL REGULATORY PROTEIN"/>
    <property type="match status" value="1"/>
</dbReference>
<dbReference type="InterPro" id="IPR000595">
    <property type="entry name" value="cNMP-bd_dom"/>
</dbReference>
<keyword evidence="2" id="KW-0238">DNA-binding</keyword>
<dbReference type="GeneID" id="97507410"/>